<evidence type="ECO:0000313" key="1">
    <source>
        <dbReference type="EMBL" id="REG25266.1"/>
    </source>
</evidence>
<dbReference type="Proteomes" id="UP000257076">
    <property type="component" value="Unassembled WGS sequence"/>
</dbReference>
<protein>
    <submittedName>
        <fullName evidence="1">Uncharacterized protein</fullName>
    </submittedName>
</protein>
<evidence type="ECO:0000313" key="2">
    <source>
        <dbReference type="Proteomes" id="UP000257076"/>
    </source>
</evidence>
<gene>
    <name evidence="1" type="ORF">DFR63_0292</name>
</gene>
<reference evidence="1 2" key="1">
    <citation type="submission" date="2018-08" db="EMBL/GenBank/DDBJ databases">
        <title>Genomic Encyclopedia of Type Strains, Phase IV (KMG-IV): sequencing the most valuable type-strain genomes for metagenomic binning, comparative biology and taxonomic classification.</title>
        <authorList>
            <person name="Goeker M."/>
        </authorList>
    </citation>
    <scope>NUCLEOTIDE SEQUENCE [LARGE SCALE GENOMIC DNA]</scope>
    <source>
        <strain evidence="1 2">DSM 17274</strain>
    </source>
</reference>
<comment type="caution">
    <text evidence="1">The sequence shown here is derived from an EMBL/GenBank/DDBJ whole genome shotgun (WGS) entry which is preliminary data.</text>
</comment>
<dbReference type="EMBL" id="QUMW01000009">
    <property type="protein sequence ID" value="REG25266.1"/>
    <property type="molecule type" value="Genomic_DNA"/>
</dbReference>
<proteinExistence type="predicted"/>
<dbReference type="RefSeq" id="WP_115883970.1">
    <property type="nucleotide sequence ID" value="NZ_CBCSHX010000001.1"/>
</dbReference>
<name>A0A3E0AZW8_9STAP</name>
<accession>A0A3E0AZW8</accession>
<dbReference type="AlphaFoldDB" id="A0A3E0AZW8"/>
<organism evidence="1 2">
    <name type="scientific">Jeotgalicoccus halotolerans</name>
    <dbReference type="NCBI Taxonomy" id="157227"/>
    <lineage>
        <taxon>Bacteria</taxon>
        <taxon>Bacillati</taxon>
        <taxon>Bacillota</taxon>
        <taxon>Bacilli</taxon>
        <taxon>Bacillales</taxon>
        <taxon>Staphylococcaceae</taxon>
        <taxon>Jeotgalicoccus</taxon>
    </lineage>
</organism>
<sequence>MSLLIEYMHFIAITKEHDEPQKLSLPIEMAETINEQFKNFPDGVPVTTGKRTMTVQALIIGTQSFWKKPLMLVPNNGEED</sequence>
<keyword evidence="2" id="KW-1185">Reference proteome</keyword>